<name>A0A8J4PPZ4_9MYCE</name>
<evidence type="ECO:0000313" key="4">
    <source>
        <dbReference type="Proteomes" id="UP000695562"/>
    </source>
</evidence>
<feature type="transmembrane region" description="Helical" evidence="2">
    <location>
        <begin position="130"/>
        <end position="151"/>
    </location>
</feature>
<dbReference type="OrthoDB" id="15323at2759"/>
<organism evidence="3 4">
    <name type="scientific">Polysphondylium violaceum</name>
    <dbReference type="NCBI Taxonomy" id="133409"/>
    <lineage>
        <taxon>Eukaryota</taxon>
        <taxon>Amoebozoa</taxon>
        <taxon>Evosea</taxon>
        <taxon>Eumycetozoa</taxon>
        <taxon>Dictyostelia</taxon>
        <taxon>Dictyosteliales</taxon>
        <taxon>Dictyosteliaceae</taxon>
        <taxon>Polysphondylium</taxon>
    </lineage>
</organism>
<evidence type="ECO:0000256" key="1">
    <source>
        <dbReference type="SAM" id="MobiDB-lite"/>
    </source>
</evidence>
<keyword evidence="2" id="KW-0812">Transmembrane</keyword>
<evidence type="ECO:0000313" key="3">
    <source>
        <dbReference type="EMBL" id="KAF2071838.1"/>
    </source>
</evidence>
<feature type="transmembrane region" description="Helical" evidence="2">
    <location>
        <begin position="318"/>
        <end position="338"/>
    </location>
</feature>
<feature type="transmembrane region" description="Helical" evidence="2">
    <location>
        <begin position="287"/>
        <end position="306"/>
    </location>
</feature>
<feature type="compositionally biased region" description="Low complexity" evidence="1">
    <location>
        <begin position="25"/>
        <end position="37"/>
    </location>
</feature>
<keyword evidence="2" id="KW-1133">Transmembrane helix</keyword>
<gene>
    <name evidence="3" type="ORF">CYY_006855</name>
</gene>
<accession>A0A8J4PPZ4</accession>
<dbReference type="AlphaFoldDB" id="A0A8J4PPZ4"/>
<evidence type="ECO:0008006" key="5">
    <source>
        <dbReference type="Google" id="ProtNLM"/>
    </source>
</evidence>
<feature type="region of interest" description="Disordered" evidence="1">
    <location>
        <begin position="25"/>
        <end position="54"/>
    </location>
</feature>
<feature type="transmembrane region" description="Helical" evidence="2">
    <location>
        <begin position="157"/>
        <end position="177"/>
    </location>
</feature>
<feature type="transmembrane region" description="Helical" evidence="2">
    <location>
        <begin position="218"/>
        <end position="242"/>
    </location>
</feature>
<feature type="transmembrane region" description="Helical" evidence="2">
    <location>
        <begin position="480"/>
        <end position="503"/>
    </location>
</feature>
<feature type="transmembrane region" description="Helical" evidence="2">
    <location>
        <begin position="344"/>
        <end position="364"/>
    </location>
</feature>
<feature type="transmembrane region" description="Helical" evidence="2">
    <location>
        <begin position="431"/>
        <end position="451"/>
    </location>
</feature>
<evidence type="ECO:0000256" key="2">
    <source>
        <dbReference type="SAM" id="Phobius"/>
    </source>
</evidence>
<reference evidence="3" key="1">
    <citation type="submission" date="2020-01" db="EMBL/GenBank/DDBJ databases">
        <title>Development of genomics and gene disruption for Polysphondylium violaceum indicates a role for the polyketide synthase stlB in stalk morphogenesis.</title>
        <authorList>
            <person name="Narita B."/>
            <person name="Kawabe Y."/>
            <person name="Kin K."/>
            <person name="Saito T."/>
            <person name="Gibbs R."/>
            <person name="Kuspa A."/>
            <person name="Muzny D."/>
            <person name="Queller D."/>
            <person name="Richards S."/>
            <person name="Strassman J."/>
            <person name="Sucgang R."/>
            <person name="Worley K."/>
            <person name="Schaap P."/>
        </authorList>
    </citation>
    <scope>NUCLEOTIDE SEQUENCE</scope>
    <source>
        <strain evidence="3">QSvi11</strain>
    </source>
</reference>
<keyword evidence="2" id="KW-0472">Membrane</keyword>
<keyword evidence="4" id="KW-1185">Reference proteome</keyword>
<comment type="caution">
    <text evidence="3">The sequence shown here is derived from an EMBL/GenBank/DDBJ whole genome shotgun (WGS) entry which is preliminary data.</text>
</comment>
<feature type="transmembrane region" description="Helical" evidence="2">
    <location>
        <begin position="524"/>
        <end position="544"/>
    </location>
</feature>
<protein>
    <recommendedName>
        <fullName evidence="5">Transmembrane protein</fullName>
    </recommendedName>
</protein>
<feature type="transmembrane region" description="Helical" evidence="2">
    <location>
        <begin position="189"/>
        <end position="212"/>
    </location>
</feature>
<dbReference type="Proteomes" id="UP000695562">
    <property type="component" value="Unassembled WGS sequence"/>
</dbReference>
<dbReference type="EMBL" id="AJWJ01000334">
    <property type="protein sequence ID" value="KAF2071838.1"/>
    <property type="molecule type" value="Genomic_DNA"/>
</dbReference>
<sequence length="566" mass="63843">MSEPSEIDFNNSSIININNTNVINNNNNNNNNNTNNNESTMSFSVKDHQNSFSPPPTVIPNISETIGNALPSISRNNINSSSGNLILDNNDSLASALQNSNVSSSSPYFSTKTSMNEIIHFAKAPSPSALFFRIVVSWLFGLVCQVVLMLFNPSHPMQFIWGVLCIGCGMTAAFAITWSSLLLKFKITFLITFATTIYWVGTPITWQILYVIDMYPPPIGVFTCIFPFEGLSLVLVVMLIPRLLRNQPGFRKKVITAFSSLIAPYLSFVSGLIYFRLFQFSTNIGRILLPPAYTVIMKIIQLGLDIICVRCAHSGSNLLIIIGRIIASYYSFAVLSFINNPVSVVSVVLSKLGLHIFMSLFMIFPQVETKMMSYLPQSFIGWKTKFEKGNQENNAISTTVDGANIVENPFDKMAMETDPQFTKIHIKGTNLWFSMFSDLLAIIMAVTVYTMGNYGPTKLHYTQMFPFRFDEQLFFNFLKYLGICFISLFIAYGLIWIILNYIIKTLELKRIVSLISVNWYPLNHFYVSCINFMMGYVIVVVAMMPDLFSIPGIDFWNVATKLKKKK</sequence>
<feature type="transmembrane region" description="Helical" evidence="2">
    <location>
        <begin position="254"/>
        <end position="275"/>
    </location>
</feature>
<proteinExistence type="predicted"/>